<dbReference type="EMBL" id="MW117965">
    <property type="protein sequence ID" value="QPB08036.1"/>
    <property type="molecule type" value="Genomic_DNA"/>
</dbReference>
<dbReference type="KEGG" id="vg:77946732"/>
<protein>
    <recommendedName>
        <fullName evidence="3">OMP1 protein</fullName>
    </recommendedName>
</protein>
<reference evidence="1" key="1">
    <citation type="submission" date="2020-10" db="EMBL/GenBank/DDBJ databases">
        <title>The Isolation and Genome Sequence of a Novel Cyanophage S-H38 from the Yellow Sea, China.</title>
        <authorList>
            <person name="Jiang T."/>
        </authorList>
    </citation>
    <scope>NUCLEOTIDE SEQUENCE</scope>
</reference>
<dbReference type="Pfam" id="PF19847">
    <property type="entry name" value="DUF6322"/>
    <property type="match status" value="1"/>
</dbReference>
<dbReference type="RefSeq" id="YP_010670527.1">
    <property type="nucleotide sequence ID" value="NC_070964.1"/>
</dbReference>
<evidence type="ECO:0000313" key="2">
    <source>
        <dbReference type="Proteomes" id="UP000663144"/>
    </source>
</evidence>
<keyword evidence="2" id="KW-1185">Reference proteome</keyword>
<evidence type="ECO:0008006" key="3">
    <source>
        <dbReference type="Google" id="ProtNLM"/>
    </source>
</evidence>
<dbReference type="InterPro" id="IPR046285">
    <property type="entry name" value="DUF6322"/>
</dbReference>
<dbReference type="GeneID" id="77946732"/>
<organism evidence="1 2">
    <name type="scientific">Synechococcus phage S-H38</name>
    <dbReference type="NCBI Taxonomy" id="2783673"/>
    <lineage>
        <taxon>Viruses</taxon>
        <taxon>Duplodnaviria</taxon>
        <taxon>Heunggongvirae</taxon>
        <taxon>Uroviricota</taxon>
        <taxon>Caudoviricetes</taxon>
        <taxon>Pantevenvirales</taxon>
        <taxon>Kyanoviridae</taxon>
        <taxon>Yellowseavirus</taxon>
        <taxon>Yellowseavirus thirtyeight</taxon>
    </lineage>
</organism>
<sequence length="168" mass="16426">MKGVITALAASFFVIPAVQAGEITSKITDSVQLTVDGPAVQSIRMGSSYTVSGDNIAVTTLGGLTGGSATAPATVSAGTYGINTDGQSFSFSESTFIGDTVVTSQSALDGTTGAIDGPNLYSNSTSSLGGTKGSLAGTLSSTGIPSVTAGGVGTTAIGQRTVELSVFK</sequence>
<accession>A0A873WFB4</accession>
<name>A0A873WFB4_9CAUD</name>
<dbReference type="Proteomes" id="UP000663144">
    <property type="component" value="Segment"/>
</dbReference>
<evidence type="ECO:0000313" key="1">
    <source>
        <dbReference type="EMBL" id="QPB08036.1"/>
    </source>
</evidence>
<proteinExistence type="predicted"/>